<dbReference type="InterPro" id="IPR050256">
    <property type="entry name" value="Glycosyltransferase_2"/>
</dbReference>
<protein>
    <recommendedName>
        <fullName evidence="3">Undecaprenyl-phosphate 4-deoxy-4-formamido-L-arabinose transferase</fullName>
    </recommendedName>
</protein>
<dbReference type="PANTHER" id="PTHR48090">
    <property type="entry name" value="UNDECAPRENYL-PHOSPHATE 4-DEOXY-4-FORMAMIDO-L-ARABINOSE TRANSFERASE-RELATED"/>
    <property type="match status" value="1"/>
</dbReference>
<accession>C9Y605</accession>
<dbReference type="GO" id="GO:0005886">
    <property type="term" value="C:plasma membrane"/>
    <property type="evidence" value="ECO:0007669"/>
    <property type="project" value="TreeGrafter"/>
</dbReference>
<name>C9Y605_CURXX</name>
<keyword evidence="2" id="KW-0328">Glycosyltransferase</keyword>
<evidence type="ECO:0000313" key="2">
    <source>
        <dbReference type="EMBL" id="CBA26294.1"/>
    </source>
</evidence>
<keyword evidence="2" id="KW-0808">Transferase</keyword>
<evidence type="ECO:0000256" key="1">
    <source>
        <dbReference type="SAM" id="Phobius"/>
    </source>
</evidence>
<keyword evidence="1" id="KW-0472">Membrane</keyword>
<feature type="transmembrane region" description="Helical" evidence="1">
    <location>
        <begin position="20"/>
        <end position="45"/>
    </location>
</feature>
<keyword evidence="1" id="KW-1133">Transmembrane helix</keyword>
<evidence type="ECO:0008006" key="3">
    <source>
        <dbReference type="Google" id="ProtNLM"/>
    </source>
</evidence>
<gene>
    <name evidence="2" type="ORF">Csp_E33820</name>
</gene>
<keyword evidence="1" id="KW-0812">Transmembrane</keyword>
<dbReference type="GO" id="GO:0016757">
    <property type="term" value="F:glycosyltransferase activity"/>
    <property type="evidence" value="ECO:0007669"/>
    <property type="project" value="UniProtKB-KW"/>
</dbReference>
<dbReference type="AlphaFoldDB" id="C9Y605"/>
<sequence>MFRMEALEFCIGRHHKLQHITIEILVLSGWSGALVSLLYALFIVIRTVVFGVDLPGYASLLVATIFFGSVQLISVGMLGEYIGRIYMESKRRPLYIVRRRHDSQG</sequence>
<proteinExistence type="predicted"/>
<dbReference type="EMBL" id="FN543101">
    <property type="protein sequence ID" value="CBA26294.1"/>
    <property type="molecule type" value="Genomic_DNA"/>
</dbReference>
<feature type="transmembrane region" description="Helical" evidence="1">
    <location>
        <begin position="57"/>
        <end position="82"/>
    </location>
</feature>
<organism evidence="2">
    <name type="scientific">Curvibacter symbiont subsp. Hydra magnipapillata</name>
    <dbReference type="NCBI Taxonomy" id="667019"/>
    <lineage>
        <taxon>Bacteria</taxon>
        <taxon>Pseudomonadati</taxon>
        <taxon>Pseudomonadota</taxon>
        <taxon>Betaproteobacteria</taxon>
        <taxon>Burkholderiales</taxon>
        <taxon>Comamonadaceae</taxon>
        <taxon>Curvibacter</taxon>
    </lineage>
</organism>
<reference evidence="2" key="1">
    <citation type="journal article" date="2010" name="Nature">
        <title>The Dynamic genome of Hydra.</title>
        <authorList>
            <person name="Chapman J.A."/>
            <person name="Kirkness E.F."/>
            <person name="Simakov O."/>
            <person name="Hampson S.E."/>
            <person name="Mitros T."/>
            <person name="Weinmaier T."/>
            <person name="Rattei T."/>
            <person name="Balasubramanian P.G."/>
            <person name="Borman J."/>
            <person name="Busam D."/>
            <person name="Disbennett K."/>
            <person name="Pfannkoch C."/>
            <person name="Sumin N."/>
            <person name="Sutton G."/>
            <person name="Viswanathan L."/>
            <person name="Walenz B."/>
            <person name="Goodstein D.M."/>
            <person name="Hellsten U."/>
            <person name="Kawashima T."/>
            <person name="Prochnik S.E."/>
            <person name="Putnam N.H."/>
            <person name="Shu S."/>
            <person name="Blumberg B."/>
            <person name="Dana C.E."/>
            <person name="Gee L."/>
            <person name="Kibler D.F."/>
            <person name="Law L."/>
            <person name="Lindgens D."/>
            <person name="Martinez D.E."/>
            <person name="Peng J."/>
            <person name="Wigge P.A."/>
            <person name="Bertulat B."/>
            <person name="Guder C."/>
            <person name="Nakamura Y."/>
            <person name="Ozbek S."/>
            <person name="Watanabe H."/>
            <person name="Khalturin K."/>
            <person name="Hemmrich G."/>
            <person name="Franke A."/>
            <person name="Augustin R."/>
            <person name="Fraune S."/>
            <person name="Hayakawa E."/>
            <person name="Hayakawa S."/>
            <person name="Hirose M."/>
            <person name="Hwang J."/>
            <person name="Ikeo K."/>
            <person name="Nishimiya-Fujisawa C."/>
            <person name="Ogura A."/>
            <person name="Takahashi T."/>
            <person name="Steinmetz P.R."/>
            <person name="Zhang X."/>
            <person name="Aufschnaiter R."/>
            <person name="Eder M.K."/>
            <person name="Gorny A.K."/>
            <person name="Salvenmoser W."/>
            <person name="Heimberg A.M."/>
            <person name="Wheeler B.M."/>
            <person name="Peterson K.J."/>
            <person name="Boettger A."/>
            <person name="Tischler P."/>
            <person name="Wolf A."/>
            <person name="Gojobori T."/>
            <person name="Remington K.A."/>
            <person name="Strausberg R.L."/>
            <person name="Venter J."/>
            <person name="Technau U."/>
            <person name="Hobmayer B."/>
            <person name="Bosch T.C."/>
            <person name="Holstein T.W."/>
            <person name="Fujisawa T."/>
            <person name="Bode H.R."/>
            <person name="David C.N."/>
            <person name="Rokhsar D.S."/>
            <person name="Steele R.E."/>
        </authorList>
    </citation>
    <scope>NUCLEOTIDE SEQUENCE</scope>
</reference>
<dbReference type="PANTHER" id="PTHR48090:SF8">
    <property type="entry name" value="GLYCOSYLTRANSFERASE CSBB-RELATED"/>
    <property type="match status" value="1"/>
</dbReference>